<sequence length="975" mass="107527">MPKGLTRALRALAVTLTLYSLLGFLLIPGLALRLINQQLSLQASEAASLQRLQLNPFTLEVQAWGLRIGTPEQEPIRLEQLYADLQWSSLWQGRLNLGEVRLQQPQIAVAFAADGQLNLAQLFKPGPTSEPPSESADSPMPAIRLERLAIRQGALAFADQRLAEPIALDYQDLDLQLLHLDTRATEHAALQLSAQGAQGGKLDWQGTLQLQPLQSSGQLSLRDVQLQALWPYVREHLPLQLKGGELQVAAQYTLDLSQGTDLRLQQLHTRLNALALHSDSDQPLLKLASLELHDGQLDLAKQQLHLGRIDSQALQAWLSREADGQLNWQKVLAQPPGRTTPAAPPAATPPNESSETAETAETAETSNQPWHIQVKALDLRDYQLHLADHTVNPPLALELSQLQLSLQNFDSRSAQAFPVSLQSQVGKQGRLKSSGQIQLQPLAVELTIDAQQLDLRLAQGYLNPYVRLELRSGLLGSQLQVSLRDGTPLQLQVRGAAQVEQLHSLDKLKGRDFVRWKKLNLDGLDYQHGEHLHIASVDLQQPYVRFIINEDRTTNLGELLIPQPASAPPAAAPGSPLALRIGGIAINDGSANFADFSLMPSFATAIQQLHGRIGMLDSQRNSAARVDISGKVDKYAPVSIKGQLTPFDPLAKLDIATQFKRVELTTLTPYSGKFAGYRIRKGRLNLDLHYRIEQGKLNADNAVVLEQLQLGEKVDSPDAVDLPIRLAVALLKDTEGKIEIRLPVQGDLNNPEFSVMPIVWQTLRNLVLRAAQAPFKFVAGLVGGNNADLSVVPFAAGSQQLDGAAQDNLRTLGKALQDRPALRLEIEALASTAADGPHVAAARLEREYQYTWYRLLQRRGERVPASARELQVPEDDKPALLEGIYRARLKQQPPAAWRELDDEQRTAQLRQALLQHWQGSNLLLRQLAQTRATAIKDFLVSEAGLEDSRVYLLDVSVEAGEPERASETRLHLDSL</sequence>
<proteinExistence type="predicted"/>
<keyword evidence="3" id="KW-1185">Reference proteome</keyword>
<organism evidence="2 3">
    <name type="scientific">Pseudomonas fluvialis</name>
    <dbReference type="NCBI Taxonomy" id="1793966"/>
    <lineage>
        <taxon>Bacteria</taxon>
        <taxon>Pseudomonadati</taxon>
        <taxon>Pseudomonadota</taxon>
        <taxon>Gammaproteobacteria</taxon>
        <taxon>Pseudomonadales</taxon>
        <taxon>Pseudomonadaceae</taxon>
        <taxon>Pseudomonas</taxon>
    </lineage>
</organism>
<dbReference type="InterPro" id="IPR036737">
    <property type="entry name" value="OmpA-like_sf"/>
</dbReference>
<evidence type="ECO:0008006" key="4">
    <source>
        <dbReference type="Google" id="ProtNLM"/>
    </source>
</evidence>
<dbReference type="Proteomes" id="UP000655550">
    <property type="component" value="Unassembled WGS sequence"/>
</dbReference>
<feature type="region of interest" description="Disordered" evidence="1">
    <location>
        <begin position="334"/>
        <end position="368"/>
    </location>
</feature>
<dbReference type="InterPro" id="IPR008023">
    <property type="entry name" value="DUF748"/>
</dbReference>
<dbReference type="EMBL" id="BMDE01000004">
    <property type="protein sequence ID" value="GGH93166.1"/>
    <property type="molecule type" value="Genomic_DNA"/>
</dbReference>
<dbReference type="PANTHER" id="PTHR30441">
    <property type="entry name" value="DUF748 DOMAIN-CONTAINING PROTEIN"/>
    <property type="match status" value="1"/>
</dbReference>
<dbReference type="Gene3D" id="3.30.1330.60">
    <property type="entry name" value="OmpA-like domain"/>
    <property type="match status" value="1"/>
</dbReference>
<comment type="caution">
    <text evidence="2">The sequence shown here is derived from an EMBL/GenBank/DDBJ whole genome shotgun (WGS) entry which is preliminary data.</text>
</comment>
<evidence type="ECO:0000313" key="2">
    <source>
        <dbReference type="EMBL" id="GGH93166.1"/>
    </source>
</evidence>
<reference evidence="3" key="1">
    <citation type="journal article" date="2019" name="Int. J. Syst. Evol. Microbiol.">
        <title>The Global Catalogue of Microorganisms (GCM) 10K type strain sequencing project: providing services to taxonomists for standard genome sequencing and annotation.</title>
        <authorList>
            <consortium name="The Broad Institute Genomics Platform"/>
            <consortium name="The Broad Institute Genome Sequencing Center for Infectious Disease"/>
            <person name="Wu L."/>
            <person name="Ma J."/>
        </authorList>
    </citation>
    <scope>NUCLEOTIDE SEQUENCE [LARGE SCALE GENOMIC DNA]</scope>
    <source>
        <strain evidence="3">CCM 8778</strain>
    </source>
</reference>
<evidence type="ECO:0000313" key="3">
    <source>
        <dbReference type="Proteomes" id="UP000655550"/>
    </source>
</evidence>
<feature type="compositionally biased region" description="Low complexity" evidence="1">
    <location>
        <begin position="349"/>
        <end position="366"/>
    </location>
</feature>
<accession>A0ABQ2AMZ7</accession>
<gene>
    <name evidence="2" type="ORF">GCM10007363_17150</name>
</gene>
<protein>
    <recommendedName>
        <fullName evidence="4">DUF748 domain-containing protein</fullName>
    </recommendedName>
</protein>
<dbReference type="InterPro" id="IPR052894">
    <property type="entry name" value="AsmA-related"/>
</dbReference>
<name>A0ABQ2AMZ7_9PSED</name>
<dbReference type="RefSeq" id="WP_093985170.1">
    <property type="nucleotide sequence ID" value="NZ_NMQV01000005.1"/>
</dbReference>
<dbReference type="Pfam" id="PF05359">
    <property type="entry name" value="DUF748"/>
    <property type="match status" value="2"/>
</dbReference>
<evidence type="ECO:0000256" key="1">
    <source>
        <dbReference type="SAM" id="MobiDB-lite"/>
    </source>
</evidence>
<dbReference type="PANTHER" id="PTHR30441:SF8">
    <property type="entry name" value="DUF748 DOMAIN-CONTAINING PROTEIN"/>
    <property type="match status" value="1"/>
</dbReference>